<feature type="coiled-coil region" evidence="4">
    <location>
        <begin position="407"/>
        <end position="519"/>
    </location>
</feature>
<evidence type="ECO:0000256" key="5">
    <source>
        <dbReference type="SAM" id="MobiDB-lite"/>
    </source>
</evidence>
<dbReference type="EMBL" id="JAVDPF010000007">
    <property type="protein sequence ID" value="KAL1881553.1"/>
    <property type="molecule type" value="Genomic_DNA"/>
</dbReference>
<gene>
    <name evidence="7" type="primary">SMC5_2</name>
    <name evidence="7" type="ORF">Plec18167_003150</name>
</gene>
<name>A0ABR3XZV1_9EURO</name>
<dbReference type="PANTHER" id="PTHR45916:SF1">
    <property type="entry name" value="STRUCTURAL MAINTENANCE OF CHROMOSOMES PROTEIN 5"/>
    <property type="match status" value="1"/>
</dbReference>
<feature type="coiled-coil region" evidence="4">
    <location>
        <begin position="855"/>
        <end position="889"/>
    </location>
</feature>
<proteinExistence type="inferred from homology"/>
<feature type="coiled-coil region" evidence="4">
    <location>
        <begin position="719"/>
        <end position="774"/>
    </location>
</feature>
<dbReference type="SUPFAM" id="SSF52540">
    <property type="entry name" value="P-loop containing nucleoside triphosphate hydrolases"/>
    <property type="match status" value="2"/>
</dbReference>
<dbReference type="Pfam" id="PF02463">
    <property type="entry name" value="SMC_N"/>
    <property type="match status" value="1"/>
</dbReference>
<feature type="region of interest" description="Disordered" evidence="5">
    <location>
        <begin position="1175"/>
        <end position="1207"/>
    </location>
</feature>
<keyword evidence="3 4" id="KW-0175">Coiled coil</keyword>
<evidence type="ECO:0000256" key="2">
    <source>
        <dbReference type="ARBA" id="ARBA00018687"/>
    </source>
</evidence>
<protein>
    <recommendedName>
        <fullName evidence="2">Structural maintenance of chromosomes protein 5</fullName>
    </recommendedName>
</protein>
<dbReference type="Proteomes" id="UP001583193">
    <property type="component" value="Unassembled WGS sequence"/>
</dbReference>
<sequence>MPSLAVPSRRRRTEDSDDDESSSRISGQDTPASRTSNGSKRIRLESSAEDIQDEQDGTSEDDGDDDVGTSSASSQPRDKDVSANSTSRTNGSVIAPKPSDTHDGPGFKPGAIVRIKLTDFVTYTSAEFFPGPRLNMVIGPNGTGKSTLVCAICLGLGWGPQHLGRAKDPGEFVKHGCREATIEVELWGPPRFRRNPVISRTIKREGNKSTFTINGQQASRSQVLKLAQSFSIQIDNLCQFLPQDKVSEFAALSPVELLHSTQRAAAGPEMVEWHEDLKKLRAEQKKLQADIRADQDLVANLENRQELQRADVESMRQRATIKRRIEMLELARPIPRYKDHHTVFQAAKRRRDELEQEHEELKAQLEPALRAVNAKQDYCLRLDEVVKYKKRLVEKADAAATEIGKRMEQHEDSLRDLNGQVEAEKKNSSSYRQEAIKVQQDINALQRKKEDPVTFDLELYNEKIRDKKLELRGLLDKAEELKATRNPLVETLNEKTQRVRQAQRQLENLDSQAGQQEEKLKRFSPDSYRAYRWVLENQDKFEHEVFGPPIVTCSIKDPKYADAIESLFQRTDLTAFTTQSRNDFRTLQRALNVEQKLHDISIRTCSISLSSLQPPLSGDQLRRLGFDGWATDFLLGPEPVLAILSSENRLHQTPITLRDISDEEFTRMESSPLGSWVSGKQSYQVIRRREYGPGATSTRVRQIKPAKIWTDQPIDASVKEELQQRIHEWEGEIQEIKGKMQTDKAELTRLENIFKEKDKEREKLENQKKIDQAAFTEFKGIPEKLEQRNAKRRHIEKHLADMKNRVLEIRNKQDHIAIEKAETAIEYANAVEKLRRLHEDLILVELQHIEGLSDFEALRDRNSEVKETLEAKRAEVKEAMRNLKTTSEMGRKLLQEAERVVRISNEQPDLKELLPTLSNHTMDQLEADIDSEKARLELTHEGSASLIKEFEDRERQIQRLRGKLEDHQKSLADYEHAINEIRGKWEPKLDALVRRISDAFSDSFARIGCAGQVSVDKAEDPTAAEGESKDSDFDQWSIQIQVKFREHENLSILDSHRQSGGERAVSTIFYLMALQSLSASPFRVVDEINQGMDPRNERMVHERMVDIACASSESDNDNVGGGGGSQYFLITPKLLSGLVYKPGMKVLCIVSGEHMPEDYTLVDFGRAVRRMREIAGSDSSRKSKGKGKATGSSHETARWNTGVDVRA</sequence>
<evidence type="ECO:0000259" key="6">
    <source>
        <dbReference type="Pfam" id="PF02463"/>
    </source>
</evidence>
<comment type="caution">
    <text evidence="7">The sequence shown here is derived from an EMBL/GenBank/DDBJ whole genome shotgun (WGS) entry which is preliminary data.</text>
</comment>
<dbReference type="Gene3D" id="3.40.50.300">
    <property type="entry name" value="P-loop containing nucleotide triphosphate hydrolases"/>
    <property type="match status" value="2"/>
</dbReference>
<organism evidence="7 8">
    <name type="scientific">Paecilomyces lecythidis</name>
    <dbReference type="NCBI Taxonomy" id="3004212"/>
    <lineage>
        <taxon>Eukaryota</taxon>
        <taxon>Fungi</taxon>
        <taxon>Dikarya</taxon>
        <taxon>Ascomycota</taxon>
        <taxon>Pezizomycotina</taxon>
        <taxon>Eurotiomycetes</taxon>
        <taxon>Eurotiomycetidae</taxon>
        <taxon>Eurotiales</taxon>
        <taxon>Thermoascaceae</taxon>
        <taxon>Paecilomyces</taxon>
    </lineage>
</organism>
<dbReference type="InterPro" id="IPR027417">
    <property type="entry name" value="P-loop_NTPase"/>
</dbReference>
<evidence type="ECO:0000313" key="7">
    <source>
        <dbReference type="EMBL" id="KAL1881553.1"/>
    </source>
</evidence>
<evidence type="ECO:0000313" key="8">
    <source>
        <dbReference type="Proteomes" id="UP001583193"/>
    </source>
</evidence>
<feature type="compositionally biased region" description="Polar residues" evidence="5">
    <location>
        <begin position="25"/>
        <end position="39"/>
    </location>
</feature>
<feature type="compositionally biased region" description="Acidic residues" evidence="5">
    <location>
        <begin position="47"/>
        <end position="67"/>
    </location>
</feature>
<feature type="coiled-coil region" evidence="4">
    <location>
        <begin position="950"/>
        <end position="984"/>
    </location>
</feature>
<evidence type="ECO:0000256" key="4">
    <source>
        <dbReference type="SAM" id="Coils"/>
    </source>
</evidence>
<reference evidence="7 8" key="1">
    <citation type="journal article" date="2024" name="IMA Fungus">
        <title>IMA Genome - F19 : A genome assembly and annotation guide to empower mycologists, including annotated draft genome sequences of Ceratocystis pirilliformis, Diaporthe australafricana, Fusarium ophioides, Paecilomyces lecythidis, and Sporothrix stenoceras.</title>
        <authorList>
            <person name="Aylward J."/>
            <person name="Wilson A.M."/>
            <person name="Visagie C.M."/>
            <person name="Spraker J."/>
            <person name="Barnes I."/>
            <person name="Buitendag C."/>
            <person name="Ceriani C."/>
            <person name="Del Mar Angel L."/>
            <person name="du Plessis D."/>
            <person name="Fuchs T."/>
            <person name="Gasser K."/>
            <person name="Kramer D."/>
            <person name="Li W."/>
            <person name="Munsamy K."/>
            <person name="Piso A."/>
            <person name="Price J.L."/>
            <person name="Sonnekus B."/>
            <person name="Thomas C."/>
            <person name="van der Nest A."/>
            <person name="van Dijk A."/>
            <person name="van Heerden A."/>
            <person name="van Vuuren N."/>
            <person name="Yilmaz N."/>
            <person name="Duong T.A."/>
            <person name="van der Merwe N.A."/>
            <person name="Wingfield M.J."/>
            <person name="Wingfield B.D."/>
        </authorList>
    </citation>
    <scope>NUCLEOTIDE SEQUENCE [LARGE SCALE GENOMIC DNA]</scope>
    <source>
        <strain evidence="7 8">CMW 18167</strain>
    </source>
</reference>
<dbReference type="PANTHER" id="PTHR45916">
    <property type="entry name" value="STRUCTURAL MAINTENANCE OF CHROMOSOMES PROTEIN 5"/>
    <property type="match status" value="1"/>
</dbReference>
<accession>A0ABR3XZV1</accession>
<keyword evidence="8" id="KW-1185">Reference proteome</keyword>
<evidence type="ECO:0000256" key="1">
    <source>
        <dbReference type="ARBA" id="ARBA00010171"/>
    </source>
</evidence>
<feature type="domain" description="RecF/RecN/SMC N-terminal" evidence="6">
    <location>
        <begin position="112"/>
        <end position="1103"/>
    </location>
</feature>
<evidence type="ECO:0000256" key="3">
    <source>
        <dbReference type="ARBA" id="ARBA00023054"/>
    </source>
</evidence>
<dbReference type="InterPro" id="IPR003395">
    <property type="entry name" value="RecF/RecN/SMC_N"/>
</dbReference>
<feature type="region of interest" description="Disordered" evidence="5">
    <location>
        <begin position="1"/>
        <end position="107"/>
    </location>
</feature>
<feature type="coiled-coil region" evidence="4">
    <location>
        <begin position="270"/>
        <end position="371"/>
    </location>
</feature>
<feature type="compositionally biased region" description="Polar residues" evidence="5">
    <location>
        <begin position="82"/>
        <end position="92"/>
    </location>
</feature>
<comment type="similarity">
    <text evidence="1">Belongs to the SMC family. SMC5 subfamily.</text>
</comment>